<evidence type="ECO:0000256" key="8">
    <source>
        <dbReference type="ARBA" id="ARBA00023136"/>
    </source>
</evidence>
<proteinExistence type="inferred from homology"/>
<dbReference type="NCBIfam" id="NF033656">
    <property type="entry name" value="DMQ_monoox_COQ7"/>
    <property type="match status" value="1"/>
</dbReference>
<keyword evidence="10" id="KW-0830">Ubiquinone</keyword>
<evidence type="ECO:0000313" key="11">
    <source>
        <dbReference type="Proteomes" id="UP000543030"/>
    </source>
</evidence>
<dbReference type="GO" id="GO:0005886">
    <property type="term" value="C:plasma membrane"/>
    <property type="evidence" value="ECO:0007669"/>
    <property type="project" value="UniProtKB-SubCell"/>
</dbReference>
<evidence type="ECO:0000256" key="6">
    <source>
        <dbReference type="ARBA" id="ARBA00023004"/>
    </source>
</evidence>
<comment type="subcellular location">
    <subcellularLocation>
        <location evidence="9">Cell membrane</location>
        <topology evidence="9">Peripheral membrane protein</topology>
    </subcellularLocation>
</comment>
<name>A0A840RFC6_9NEIS</name>
<dbReference type="InterPro" id="IPR012347">
    <property type="entry name" value="Ferritin-like"/>
</dbReference>
<dbReference type="EMBL" id="JACHHN010000003">
    <property type="protein sequence ID" value="MBB5191218.1"/>
    <property type="molecule type" value="Genomic_DNA"/>
</dbReference>
<dbReference type="UniPathway" id="UPA00232"/>
<reference evidence="10 11" key="1">
    <citation type="submission" date="2020-08" db="EMBL/GenBank/DDBJ databases">
        <title>Genomic Encyclopedia of Type Strains, Phase IV (KMG-IV): sequencing the most valuable type-strain genomes for metagenomic binning, comparative biology and taxonomic classification.</title>
        <authorList>
            <person name="Goeker M."/>
        </authorList>
    </citation>
    <scope>NUCLEOTIDE SEQUENCE [LARGE SCALE GENOMIC DNA]</scope>
    <source>
        <strain evidence="10 11">DSM 18233</strain>
    </source>
</reference>
<feature type="binding site" evidence="9">
    <location>
        <position position="96"/>
    </location>
    <ligand>
        <name>Fe cation</name>
        <dbReference type="ChEBI" id="CHEBI:24875"/>
        <label>1</label>
    </ligand>
</feature>
<keyword evidence="8 9" id="KW-0472">Membrane</keyword>
<dbReference type="PANTHER" id="PTHR11237">
    <property type="entry name" value="COENZYME Q10 BIOSYNTHESIS PROTEIN 7"/>
    <property type="match status" value="1"/>
</dbReference>
<dbReference type="InterPro" id="IPR047809">
    <property type="entry name" value="COQ7_proteobact"/>
</dbReference>
<dbReference type="SUPFAM" id="SSF47240">
    <property type="entry name" value="Ferritin-like"/>
    <property type="match status" value="1"/>
</dbReference>
<feature type="binding site" evidence="9">
    <location>
        <position position="148"/>
    </location>
    <ligand>
        <name>Fe cation</name>
        <dbReference type="ChEBI" id="CHEBI:24875"/>
        <label>2</label>
    </ligand>
</feature>
<feature type="binding site" evidence="9">
    <location>
        <position position="180"/>
    </location>
    <ligand>
        <name>Fe cation</name>
        <dbReference type="ChEBI" id="CHEBI:24875"/>
        <label>2</label>
    </ligand>
</feature>
<comment type="function">
    <text evidence="9">Catalyzes the hydroxylation of 2-nonaprenyl-3-methyl-6-methoxy-1,4-benzoquinol during ubiquinone biosynthesis.</text>
</comment>
<evidence type="ECO:0000256" key="4">
    <source>
        <dbReference type="ARBA" id="ARBA00022723"/>
    </source>
</evidence>
<feature type="binding site" evidence="9">
    <location>
        <position position="96"/>
    </location>
    <ligand>
        <name>Fe cation</name>
        <dbReference type="ChEBI" id="CHEBI:24875"/>
        <label>2</label>
    </ligand>
</feature>
<feature type="binding site" evidence="9">
    <location>
        <position position="99"/>
    </location>
    <ligand>
        <name>Fe cation</name>
        <dbReference type="ChEBI" id="CHEBI:24875"/>
        <label>1</label>
    </ligand>
</feature>
<evidence type="ECO:0000313" key="10">
    <source>
        <dbReference type="EMBL" id="MBB5191218.1"/>
    </source>
</evidence>
<dbReference type="EC" id="1.14.99.60" evidence="9"/>
<keyword evidence="5 9" id="KW-0560">Oxidoreductase</keyword>
<comment type="pathway">
    <text evidence="1 9">Cofactor biosynthesis; ubiquinone biosynthesis.</text>
</comment>
<keyword evidence="3 9" id="KW-0831">Ubiquinone biosynthesis</keyword>
<gene>
    <name evidence="9" type="primary">coq7</name>
    <name evidence="10" type="ORF">HNQ50_001941</name>
</gene>
<dbReference type="InterPro" id="IPR009078">
    <property type="entry name" value="Ferritin-like_SF"/>
</dbReference>
<protein>
    <recommendedName>
        <fullName evidence="9">3-demethoxyubiquinol 3-hydroxylase</fullName>
        <shortName evidence="9">DMQ hydroxylase</shortName>
        <ecNumber evidence="9">1.14.99.60</ecNumber>
    </recommendedName>
    <alternativeName>
        <fullName evidence="9">2-nonaprenyl-3-methyl-6-methoxy-1,4-benzoquinol hydroxylase</fullName>
    </alternativeName>
</protein>
<dbReference type="RefSeq" id="WP_184099906.1">
    <property type="nucleotide sequence ID" value="NZ_JACHHN010000003.1"/>
</dbReference>
<keyword evidence="4 9" id="KW-0479">Metal-binding</keyword>
<evidence type="ECO:0000256" key="3">
    <source>
        <dbReference type="ARBA" id="ARBA00022688"/>
    </source>
</evidence>
<dbReference type="HAMAP" id="MF_01658">
    <property type="entry name" value="COQ7"/>
    <property type="match status" value="1"/>
</dbReference>
<feature type="binding site" evidence="9">
    <location>
        <position position="66"/>
    </location>
    <ligand>
        <name>Fe cation</name>
        <dbReference type="ChEBI" id="CHEBI:24875"/>
        <label>1</label>
    </ligand>
</feature>
<dbReference type="InterPro" id="IPR011566">
    <property type="entry name" value="Ubq_synth_Coq7"/>
</dbReference>
<dbReference type="CDD" id="cd01042">
    <property type="entry name" value="DMQH"/>
    <property type="match status" value="1"/>
</dbReference>
<dbReference type="Gene3D" id="1.20.1260.10">
    <property type="match status" value="1"/>
</dbReference>
<dbReference type="AlphaFoldDB" id="A0A840RFC6"/>
<evidence type="ECO:0000256" key="5">
    <source>
        <dbReference type="ARBA" id="ARBA00023002"/>
    </source>
</evidence>
<evidence type="ECO:0000256" key="1">
    <source>
        <dbReference type="ARBA" id="ARBA00004749"/>
    </source>
</evidence>
<dbReference type="PANTHER" id="PTHR11237:SF4">
    <property type="entry name" value="5-DEMETHOXYUBIQUINONE HYDROXYLASE, MITOCHONDRIAL"/>
    <property type="match status" value="1"/>
</dbReference>
<organism evidence="10 11">
    <name type="scientific">Silvimonas terrae</name>
    <dbReference type="NCBI Taxonomy" id="300266"/>
    <lineage>
        <taxon>Bacteria</taxon>
        <taxon>Pseudomonadati</taxon>
        <taxon>Pseudomonadota</taxon>
        <taxon>Betaproteobacteria</taxon>
        <taxon>Neisseriales</taxon>
        <taxon>Chitinibacteraceae</taxon>
        <taxon>Silvimonas</taxon>
    </lineage>
</organism>
<comment type="cofactor">
    <cofactor evidence="9">
        <name>Fe cation</name>
        <dbReference type="ChEBI" id="CHEBI:24875"/>
    </cofactor>
    <text evidence="9">Binds 2 iron ions per subunit.</text>
</comment>
<keyword evidence="2 9" id="KW-1003">Cell membrane</keyword>
<feature type="binding site" evidence="9">
    <location>
        <position position="180"/>
    </location>
    <ligand>
        <name>Fe cation</name>
        <dbReference type="ChEBI" id="CHEBI:24875"/>
        <label>1</label>
    </ligand>
</feature>
<accession>A0A840RFC6</accession>
<dbReference type="Pfam" id="PF03232">
    <property type="entry name" value="COQ7"/>
    <property type="match status" value="1"/>
</dbReference>
<evidence type="ECO:0000256" key="7">
    <source>
        <dbReference type="ARBA" id="ARBA00023033"/>
    </source>
</evidence>
<dbReference type="GO" id="GO:0008682">
    <property type="term" value="F:3-demethoxyubiquinol 3-hydroxylase activity"/>
    <property type="evidence" value="ECO:0007669"/>
    <property type="project" value="UniProtKB-EC"/>
</dbReference>
<dbReference type="GO" id="GO:0046872">
    <property type="term" value="F:metal ion binding"/>
    <property type="evidence" value="ECO:0007669"/>
    <property type="project" value="UniProtKB-KW"/>
</dbReference>
<keyword evidence="6 9" id="KW-0408">Iron</keyword>
<sequence length="217" mass="23672">MLPLPRLPVLPSVDRLIGEFDVMLRTLAAPAMSERAHPDAHIDEADMTEADKAHAAGLMRVNHTGEVCAQALYQGQSLTARDPAARNALRHAAHEEVEHLAWTEHRLHDLGSHPSVLNPLWYAGSLALGVAAGVIGDKWNLGFLVETERQVGAHLQSHLLELPPQDAKSRAVVEQMHTDEMQHAHLAEDMGGVPLPAPVVRLMAGTSKIMTSLAYRF</sequence>
<evidence type="ECO:0000256" key="2">
    <source>
        <dbReference type="ARBA" id="ARBA00022475"/>
    </source>
</evidence>
<comment type="similarity">
    <text evidence="9">Belongs to the COQ7 family.</text>
</comment>
<feature type="binding site" evidence="9">
    <location>
        <position position="183"/>
    </location>
    <ligand>
        <name>Fe cation</name>
        <dbReference type="ChEBI" id="CHEBI:24875"/>
        <label>2</label>
    </ligand>
</feature>
<dbReference type="Proteomes" id="UP000543030">
    <property type="component" value="Unassembled WGS sequence"/>
</dbReference>
<comment type="caution">
    <text evidence="10">The sequence shown here is derived from an EMBL/GenBank/DDBJ whole genome shotgun (WGS) entry which is preliminary data.</text>
</comment>
<comment type="catalytic activity">
    <reaction evidence="9">
        <text>a 5-methoxy-2-methyl-3-(all-trans-polyprenyl)benzene-1,4-diol + AH2 + O2 = a 3-demethylubiquinol + A + H2O</text>
        <dbReference type="Rhea" id="RHEA:50908"/>
        <dbReference type="Rhea" id="RHEA-COMP:10859"/>
        <dbReference type="Rhea" id="RHEA-COMP:10914"/>
        <dbReference type="ChEBI" id="CHEBI:13193"/>
        <dbReference type="ChEBI" id="CHEBI:15377"/>
        <dbReference type="ChEBI" id="CHEBI:15379"/>
        <dbReference type="ChEBI" id="CHEBI:17499"/>
        <dbReference type="ChEBI" id="CHEBI:84167"/>
        <dbReference type="ChEBI" id="CHEBI:84422"/>
        <dbReference type="EC" id="1.14.99.60"/>
    </reaction>
</comment>
<keyword evidence="7 9" id="KW-0503">Monooxygenase</keyword>
<dbReference type="GO" id="GO:0006744">
    <property type="term" value="P:ubiquinone biosynthetic process"/>
    <property type="evidence" value="ECO:0007669"/>
    <property type="project" value="UniProtKB-UniRule"/>
</dbReference>
<keyword evidence="11" id="KW-1185">Reference proteome</keyword>
<evidence type="ECO:0000256" key="9">
    <source>
        <dbReference type="HAMAP-Rule" id="MF_01658"/>
    </source>
</evidence>